<dbReference type="EC" id="2.4.-.-" evidence="1"/>
<evidence type="ECO:0000313" key="1">
    <source>
        <dbReference type="EMBL" id="MDX8482044.1"/>
    </source>
</evidence>
<organism evidence="1 2">
    <name type="scientific">Mesorhizobium album</name>
    <dbReference type="NCBI Taxonomy" id="3072314"/>
    <lineage>
        <taxon>Bacteria</taxon>
        <taxon>Pseudomonadati</taxon>
        <taxon>Pseudomonadota</taxon>
        <taxon>Alphaproteobacteria</taxon>
        <taxon>Hyphomicrobiales</taxon>
        <taxon>Phyllobacteriaceae</taxon>
        <taxon>Mesorhizobium</taxon>
    </lineage>
</organism>
<dbReference type="SUPFAM" id="SSF53756">
    <property type="entry name" value="UDP-Glycosyltransferase/glycogen phosphorylase"/>
    <property type="match status" value="1"/>
</dbReference>
<dbReference type="PANTHER" id="PTHR12526">
    <property type="entry name" value="GLYCOSYLTRANSFERASE"/>
    <property type="match status" value="1"/>
</dbReference>
<dbReference type="RefSeq" id="WP_320290185.1">
    <property type="nucleotide sequence ID" value="NZ_JAVIIW010000041.1"/>
</dbReference>
<dbReference type="GO" id="GO:0016757">
    <property type="term" value="F:glycosyltransferase activity"/>
    <property type="evidence" value="ECO:0007669"/>
    <property type="project" value="UniProtKB-KW"/>
</dbReference>
<proteinExistence type="predicted"/>
<dbReference type="Proteomes" id="UP001287059">
    <property type="component" value="Unassembled WGS sequence"/>
</dbReference>
<accession>A0ABU4Y533</accession>
<reference evidence="1 2" key="1">
    <citation type="submission" date="2023-08" db="EMBL/GenBank/DDBJ databases">
        <title>Implementing the SeqCode for naming new Mesorhizobium species isolated from Vachellia karroo root nodules.</title>
        <authorList>
            <person name="Van Lill M."/>
        </authorList>
    </citation>
    <scope>NUCLEOTIDE SEQUENCE [LARGE SCALE GENOMIC DNA]</scope>
    <source>
        <strain evidence="1 2">VK24D</strain>
    </source>
</reference>
<keyword evidence="2" id="KW-1185">Reference proteome</keyword>
<protein>
    <submittedName>
        <fullName evidence="1">Glycosyltransferase</fullName>
        <ecNumber evidence="1">2.4.-.-</ecNumber>
    </submittedName>
</protein>
<evidence type="ECO:0000313" key="2">
    <source>
        <dbReference type="Proteomes" id="UP001287059"/>
    </source>
</evidence>
<dbReference type="Gene3D" id="3.40.50.2000">
    <property type="entry name" value="Glycogen Phosphorylase B"/>
    <property type="match status" value="1"/>
</dbReference>
<gene>
    <name evidence="1" type="ORF">RFN28_26800</name>
</gene>
<sequence>MTTVSARSPARLFTAFGTVLYIAPSTGELRHGPIESVPANVVFDPGTNSARGDRQGQLVYSDNGSPEPIVCHADICLTGSRSQRENRASEPTVLELIPLERGLMALKSGDVFLSAIPDGKVKLYAEVCSTWELFLATESWCTDILYQDTRWYSETDKFDRQRIQSYIVHPTIRTNTNASSRKAKVLIYGYTKWSHGRVYYDLSKRLHCDGYIIDIIDWQNDNSAHFRIVNDYYDLFLTALDGVSNLVDSYHVPYERIIGISHHEFDMRMLIERKGIDVFGRLANYGVVSEYLYSASILRGIGRLPKVVPLGIDYQYFFSALPSSLTTVGYATSMSLKTYGIELKRGELAEAAAREAGLAFKVAGSTANQISFHDMPEFYRSVDAVVSTSINESGPLSVLEGAAAGRLVIGTPVGHFPVRAYQGGGIVAPIEPEKFKAFTSSTLRYYKENPAAFVDKCHETREAAVKFDWQYMIDDWKELIDRPGLNSKLVPSSASPSS</sequence>
<keyword evidence="1" id="KW-0808">Transferase</keyword>
<keyword evidence="1" id="KW-0328">Glycosyltransferase</keyword>
<comment type="caution">
    <text evidence="1">The sequence shown here is derived from an EMBL/GenBank/DDBJ whole genome shotgun (WGS) entry which is preliminary data.</text>
</comment>
<name>A0ABU4Y533_9HYPH</name>
<dbReference type="EMBL" id="JAVIIW010000041">
    <property type="protein sequence ID" value="MDX8482044.1"/>
    <property type="molecule type" value="Genomic_DNA"/>
</dbReference>
<dbReference type="Pfam" id="PF13692">
    <property type="entry name" value="Glyco_trans_1_4"/>
    <property type="match status" value="1"/>
</dbReference>